<evidence type="ECO:0000313" key="4">
    <source>
        <dbReference type="Proteomes" id="UP001302126"/>
    </source>
</evidence>
<reference evidence="3" key="1">
    <citation type="journal article" date="2023" name="Mol. Phylogenet. Evol.">
        <title>Genome-scale phylogeny and comparative genomics of the fungal order Sordariales.</title>
        <authorList>
            <person name="Hensen N."/>
            <person name="Bonometti L."/>
            <person name="Westerberg I."/>
            <person name="Brannstrom I.O."/>
            <person name="Guillou S."/>
            <person name="Cros-Aarteil S."/>
            <person name="Calhoun S."/>
            <person name="Haridas S."/>
            <person name="Kuo A."/>
            <person name="Mondo S."/>
            <person name="Pangilinan J."/>
            <person name="Riley R."/>
            <person name="LaButti K."/>
            <person name="Andreopoulos B."/>
            <person name="Lipzen A."/>
            <person name="Chen C."/>
            <person name="Yan M."/>
            <person name="Daum C."/>
            <person name="Ng V."/>
            <person name="Clum A."/>
            <person name="Steindorff A."/>
            <person name="Ohm R.A."/>
            <person name="Martin F."/>
            <person name="Silar P."/>
            <person name="Natvig D.O."/>
            <person name="Lalanne C."/>
            <person name="Gautier V."/>
            <person name="Ament-Velasquez S.L."/>
            <person name="Kruys A."/>
            <person name="Hutchinson M.I."/>
            <person name="Powell A.J."/>
            <person name="Barry K."/>
            <person name="Miller A.N."/>
            <person name="Grigoriev I.V."/>
            <person name="Debuchy R."/>
            <person name="Gladieux P."/>
            <person name="Hiltunen Thoren M."/>
            <person name="Johannesson H."/>
        </authorList>
    </citation>
    <scope>NUCLEOTIDE SEQUENCE</scope>
    <source>
        <strain evidence="3">PSN309</strain>
    </source>
</reference>
<dbReference type="Proteomes" id="UP001302126">
    <property type="component" value="Unassembled WGS sequence"/>
</dbReference>
<dbReference type="AlphaFoldDB" id="A0AAN6X0F9"/>
<dbReference type="PANTHER" id="PTHR42815:SF2">
    <property type="entry name" value="FAD-BINDING, PUTATIVE (AFU_ORTHOLOGUE AFUA_6G07600)-RELATED"/>
    <property type="match status" value="1"/>
</dbReference>
<evidence type="ECO:0000259" key="2">
    <source>
        <dbReference type="PROSITE" id="PS51384"/>
    </source>
</evidence>
<proteinExistence type="predicted"/>
<dbReference type="Gene3D" id="3.40.50.80">
    <property type="entry name" value="Nucleotide-binding domain of ferredoxin-NADP reductase (FNR) module"/>
    <property type="match status" value="1"/>
</dbReference>
<dbReference type="InterPro" id="IPR017927">
    <property type="entry name" value="FAD-bd_FR_type"/>
</dbReference>
<dbReference type="InterPro" id="IPR017938">
    <property type="entry name" value="Riboflavin_synthase-like_b-brl"/>
</dbReference>
<sequence>MALLIQEEPPLKNTNGWHPGETAIHSLLRVPTSSRPNPSSPGLPPSYAYRVSRSPLLAIGTLDDQNRPWTSLWGGERGSFFPIQNGGGVLGIRSLVDRRHDPVIQNLLGGNPKEGELIESKVRAAEGKPTILSGLSIDLESRDRVKLSGEMVVGVLASPPGSGAVNGEDASKGDKGEEGKRVVEAQLAIKILESLGNCPKYLNKKSLTPHLPSPSLLWSSPSQQLPAEAVALINKADMFFLSTTDGKTMDTNHRGGPPGFLRLLPSSSVLVYPEYSGNRLYQSLGNLHTLPLIGLAIPDFETSDVLYLTGTAEILIGKDAEAVMPHTKLAVKITVTAGKFVRDGLPFRGEEGERSAYNPPVRRLACEVKHNPLEPSPKATATATLVKKEELTPSVMRFTFSVAPSERGQSWKPGQHVTLDFSAELDNGWAHMNDGDPQSLNDDFVRTFTISNPPPPPVGVQKDGTEMQITARRNGPVTSFLWRQNVLAGLEVPVLGFGGAEEFRISSSSGNKGEKVVFIAGGVGITPLLAQAPSLLEAGIDLEVLWSLRKADLGLAVDSFARIKGLGGRVRVFLTGTSNGGTEGGELLDKVKGLGAKVVERRMEKGDALGTEKEGEKKKKKFYLCASPGMVRVLDGWLVGEEVRSESFEY</sequence>
<organism evidence="3 4">
    <name type="scientific">Podospora australis</name>
    <dbReference type="NCBI Taxonomy" id="1536484"/>
    <lineage>
        <taxon>Eukaryota</taxon>
        <taxon>Fungi</taxon>
        <taxon>Dikarya</taxon>
        <taxon>Ascomycota</taxon>
        <taxon>Pezizomycotina</taxon>
        <taxon>Sordariomycetes</taxon>
        <taxon>Sordariomycetidae</taxon>
        <taxon>Sordariales</taxon>
        <taxon>Podosporaceae</taxon>
        <taxon>Podospora</taxon>
    </lineage>
</organism>
<dbReference type="InterPro" id="IPR039261">
    <property type="entry name" value="FNR_nucleotide-bd"/>
</dbReference>
<dbReference type="Gene3D" id="2.40.30.10">
    <property type="entry name" value="Translation factors"/>
    <property type="match status" value="1"/>
</dbReference>
<dbReference type="PANTHER" id="PTHR42815">
    <property type="entry name" value="FAD-BINDING, PUTATIVE (AFU_ORTHOLOGUE AFUA_6G07600)-RELATED"/>
    <property type="match status" value="1"/>
</dbReference>
<dbReference type="GO" id="GO:0016491">
    <property type="term" value="F:oxidoreductase activity"/>
    <property type="evidence" value="ECO:0007669"/>
    <property type="project" value="InterPro"/>
</dbReference>
<dbReference type="PROSITE" id="PS51384">
    <property type="entry name" value="FAD_FR"/>
    <property type="match status" value="1"/>
</dbReference>
<dbReference type="Gene3D" id="2.30.110.10">
    <property type="entry name" value="Electron Transport, Fmn-binding Protein, Chain A"/>
    <property type="match status" value="1"/>
</dbReference>
<dbReference type="EMBL" id="MU864362">
    <property type="protein sequence ID" value="KAK4190981.1"/>
    <property type="molecule type" value="Genomic_DNA"/>
</dbReference>
<reference evidence="3" key="2">
    <citation type="submission" date="2023-05" db="EMBL/GenBank/DDBJ databases">
        <authorList>
            <consortium name="Lawrence Berkeley National Laboratory"/>
            <person name="Steindorff A."/>
            <person name="Hensen N."/>
            <person name="Bonometti L."/>
            <person name="Westerberg I."/>
            <person name="Brannstrom I.O."/>
            <person name="Guillou S."/>
            <person name="Cros-Aarteil S."/>
            <person name="Calhoun S."/>
            <person name="Haridas S."/>
            <person name="Kuo A."/>
            <person name="Mondo S."/>
            <person name="Pangilinan J."/>
            <person name="Riley R."/>
            <person name="Labutti K."/>
            <person name="Andreopoulos B."/>
            <person name="Lipzen A."/>
            <person name="Chen C."/>
            <person name="Yanf M."/>
            <person name="Daum C."/>
            <person name="Ng V."/>
            <person name="Clum A."/>
            <person name="Ohm R."/>
            <person name="Martin F."/>
            <person name="Silar P."/>
            <person name="Natvig D."/>
            <person name="Lalanne C."/>
            <person name="Gautier V."/>
            <person name="Ament-Velasquez S.L."/>
            <person name="Kruys A."/>
            <person name="Hutchinson M.I."/>
            <person name="Powell A.J."/>
            <person name="Barry K."/>
            <person name="Miller A.N."/>
            <person name="Grigoriev I.V."/>
            <person name="Debuchy R."/>
            <person name="Gladieux P."/>
            <person name="Thoren M.H."/>
            <person name="Johannesson H."/>
        </authorList>
    </citation>
    <scope>NUCLEOTIDE SEQUENCE</scope>
    <source>
        <strain evidence="3">PSN309</strain>
    </source>
</reference>
<dbReference type="SUPFAM" id="SSF52343">
    <property type="entry name" value="Ferredoxin reductase-like, C-terminal NADP-linked domain"/>
    <property type="match status" value="1"/>
</dbReference>
<comment type="caution">
    <text evidence="3">The sequence shown here is derived from an EMBL/GenBank/DDBJ whole genome shotgun (WGS) entry which is preliminary data.</text>
</comment>
<feature type="domain" description="FAD-binding FR-type" evidence="2">
    <location>
        <begin position="378"/>
        <end position="506"/>
    </location>
</feature>
<evidence type="ECO:0000313" key="3">
    <source>
        <dbReference type="EMBL" id="KAK4190981.1"/>
    </source>
</evidence>
<feature type="region of interest" description="Disordered" evidence="1">
    <location>
        <begin position="158"/>
        <end position="179"/>
    </location>
</feature>
<protein>
    <submittedName>
        <fullName evidence="3">Oxidoreductase</fullName>
    </submittedName>
</protein>
<dbReference type="SUPFAM" id="SSF63380">
    <property type="entry name" value="Riboflavin synthase domain-like"/>
    <property type="match status" value="1"/>
</dbReference>
<accession>A0AAN6X0F9</accession>
<feature type="compositionally biased region" description="Basic and acidic residues" evidence="1">
    <location>
        <begin position="169"/>
        <end position="179"/>
    </location>
</feature>
<keyword evidence="4" id="KW-1185">Reference proteome</keyword>
<dbReference type="CDD" id="cd06197">
    <property type="entry name" value="FNR_like_2"/>
    <property type="match status" value="1"/>
</dbReference>
<name>A0AAN6X0F9_9PEZI</name>
<dbReference type="InterPro" id="IPR012349">
    <property type="entry name" value="Split_barrel_FMN-bd"/>
</dbReference>
<evidence type="ECO:0000256" key="1">
    <source>
        <dbReference type="SAM" id="MobiDB-lite"/>
    </source>
</evidence>
<gene>
    <name evidence="3" type="ORF">QBC35DRAFT_376891</name>
</gene>